<dbReference type="RefSeq" id="WP_209352231.1">
    <property type="nucleotide sequence ID" value="NZ_JAGIYZ010000011.1"/>
</dbReference>
<reference evidence="2 3" key="1">
    <citation type="submission" date="2021-03" db="EMBL/GenBank/DDBJ databases">
        <authorList>
            <person name="So Y."/>
        </authorList>
    </citation>
    <scope>NUCLEOTIDE SEQUENCE [LARGE SCALE GENOMIC DNA]</scope>
    <source>
        <strain evidence="2 3">PWR1</strain>
    </source>
</reference>
<sequence>MVGVRGVTGGVATGAGRQVRSSGGGFRLGGTGGTSGAAAAQSASAPQGIGLLALQETAPAAERDARARKRGEELIEELSALQLAMLSGRADPARLRRLATLSVGEAAADPGLAAAVAGLQLRARVELARLGLSPD</sequence>
<evidence type="ECO:0000313" key="2">
    <source>
        <dbReference type="EMBL" id="MBP0464847.1"/>
    </source>
</evidence>
<feature type="region of interest" description="Disordered" evidence="1">
    <location>
        <begin position="1"/>
        <end position="41"/>
    </location>
</feature>
<evidence type="ECO:0000313" key="3">
    <source>
        <dbReference type="Proteomes" id="UP000680815"/>
    </source>
</evidence>
<evidence type="ECO:0008006" key="4">
    <source>
        <dbReference type="Google" id="ProtNLM"/>
    </source>
</evidence>
<dbReference type="Proteomes" id="UP000680815">
    <property type="component" value="Unassembled WGS sequence"/>
</dbReference>
<accession>A0ABS4AW91</accession>
<dbReference type="InterPro" id="IPR019704">
    <property type="entry name" value="Flagellar_assmbl_FliX_class2"/>
</dbReference>
<feature type="compositionally biased region" description="Gly residues" evidence="1">
    <location>
        <begin position="22"/>
        <end position="35"/>
    </location>
</feature>
<evidence type="ECO:0000256" key="1">
    <source>
        <dbReference type="SAM" id="MobiDB-lite"/>
    </source>
</evidence>
<dbReference type="EMBL" id="JAGIYZ010000011">
    <property type="protein sequence ID" value="MBP0464847.1"/>
    <property type="molecule type" value="Genomic_DNA"/>
</dbReference>
<keyword evidence="3" id="KW-1185">Reference proteome</keyword>
<proteinExistence type="predicted"/>
<organism evidence="2 3">
    <name type="scientific">Roseomonas nitratireducens</name>
    <dbReference type="NCBI Taxonomy" id="2820810"/>
    <lineage>
        <taxon>Bacteria</taxon>
        <taxon>Pseudomonadati</taxon>
        <taxon>Pseudomonadota</taxon>
        <taxon>Alphaproteobacteria</taxon>
        <taxon>Acetobacterales</taxon>
        <taxon>Roseomonadaceae</taxon>
        <taxon>Roseomonas</taxon>
    </lineage>
</organism>
<dbReference type="Pfam" id="PF10768">
    <property type="entry name" value="FliX"/>
    <property type="match status" value="1"/>
</dbReference>
<comment type="caution">
    <text evidence="2">The sequence shown here is derived from an EMBL/GenBank/DDBJ whole genome shotgun (WGS) entry which is preliminary data.</text>
</comment>
<gene>
    <name evidence="2" type="ORF">J5Y09_13075</name>
</gene>
<name>A0ABS4AW91_9PROT</name>
<feature type="compositionally biased region" description="Gly residues" evidence="1">
    <location>
        <begin position="1"/>
        <end position="13"/>
    </location>
</feature>
<protein>
    <recommendedName>
        <fullName evidence="4">Flagellar assembly regulator FliX</fullName>
    </recommendedName>
</protein>